<keyword evidence="1" id="KW-0436">Ligase</keyword>
<dbReference type="GO" id="GO:0005783">
    <property type="term" value="C:endoplasmic reticulum"/>
    <property type="evidence" value="ECO:0007669"/>
    <property type="project" value="TreeGrafter"/>
</dbReference>
<dbReference type="EC" id="6.2.1.3" evidence="4"/>
<evidence type="ECO:0000256" key="5">
    <source>
        <dbReference type="SAM" id="MobiDB-lite"/>
    </source>
</evidence>
<feature type="domain" description="AMP-dependent synthetase/ligase" evidence="6">
    <location>
        <begin position="221"/>
        <end position="639"/>
    </location>
</feature>
<dbReference type="InterPro" id="IPR042099">
    <property type="entry name" value="ANL_N_sf"/>
</dbReference>
<evidence type="ECO:0000256" key="4">
    <source>
        <dbReference type="ARBA" id="ARBA00026121"/>
    </source>
</evidence>
<dbReference type="InterPro" id="IPR020845">
    <property type="entry name" value="AMP-binding_CS"/>
</dbReference>
<name>A0AAV2QYA5_MEGNR</name>
<evidence type="ECO:0000313" key="8">
    <source>
        <dbReference type="Proteomes" id="UP001497623"/>
    </source>
</evidence>
<accession>A0AAV2QYA5</accession>
<evidence type="ECO:0000313" key="7">
    <source>
        <dbReference type="EMBL" id="CAL4107360.1"/>
    </source>
</evidence>
<dbReference type="GO" id="GO:0004467">
    <property type="term" value="F:long-chain fatty acid-CoA ligase activity"/>
    <property type="evidence" value="ECO:0007669"/>
    <property type="project" value="UniProtKB-EC"/>
</dbReference>
<feature type="compositionally biased region" description="Low complexity" evidence="5">
    <location>
        <begin position="162"/>
        <end position="172"/>
    </location>
</feature>
<keyword evidence="8" id="KW-1185">Reference proteome</keyword>
<keyword evidence="2" id="KW-0276">Fatty acid metabolism</keyword>
<dbReference type="GO" id="GO:0016020">
    <property type="term" value="C:membrane"/>
    <property type="evidence" value="ECO:0007669"/>
    <property type="project" value="TreeGrafter"/>
</dbReference>
<dbReference type="InterPro" id="IPR000873">
    <property type="entry name" value="AMP-dep_synth/lig_dom"/>
</dbReference>
<dbReference type="Gene3D" id="3.40.50.12780">
    <property type="entry name" value="N-terminal domain of ligase-like"/>
    <property type="match status" value="2"/>
</dbReference>
<dbReference type="PANTHER" id="PTHR43272">
    <property type="entry name" value="LONG-CHAIN-FATTY-ACID--COA LIGASE"/>
    <property type="match status" value="1"/>
</dbReference>
<organism evidence="7 8">
    <name type="scientific">Meganyctiphanes norvegica</name>
    <name type="common">Northern krill</name>
    <name type="synonym">Thysanopoda norvegica</name>
    <dbReference type="NCBI Taxonomy" id="48144"/>
    <lineage>
        <taxon>Eukaryota</taxon>
        <taxon>Metazoa</taxon>
        <taxon>Ecdysozoa</taxon>
        <taxon>Arthropoda</taxon>
        <taxon>Crustacea</taxon>
        <taxon>Multicrustacea</taxon>
        <taxon>Malacostraca</taxon>
        <taxon>Eumalacostraca</taxon>
        <taxon>Eucarida</taxon>
        <taxon>Euphausiacea</taxon>
        <taxon>Euphausiidae</taxon>
        <taxon>Meganyctiphanes</taxon>
    </lineage>
</organism>
<evidence type="ECO:0000256" key="1">
    <source>
        <dbReference type="ARBA" id="ARBA00022598"/>
    </source>
</evidence>
<feature type="compositionally biased region" description="Basic and acidic residues" evidence="5">
    <location>
        <begin position="37"/>
        <end position="46"/>
    </location>
</feature>
<reference evidence="7 8" key="1">
    <citation type="submission" date="2024-05" db="EMBL/GenBank/DDBJ databases">
        <authorList>
            <person name="Wallberg A."/>
        </authorList>
    </citation>
    <scope>NUCLEOTIDE SEQUENCE [LARGE SCALE GENOMIC DNA]</scope>
</reference>
<protein>
    <recommendedName>
        <fullName evidence="4">long-chain-fatty-acid--CoA ligase</fullName>
        <ecNumber evidence="4">6.2.1.3</ecNumber>
    </recommendedName>
</protein>
<dbReference type="SUPFAM" id="SSF56801">
    <property type="entry name" value="Acetyl-CoA synthetase-like"/>
    <property type="match status" value="1"/>
</dbReference>
<feature type="compositionally biased region" description="Basic and acidic residues" evidence="5">
    <location>
        <begin position="106"/>
        <end position="128"/>
    </location>
</feature>
<feature type="region of interest" description="Disordered" evidence="5">
    <location>
        <begin position="28"/>
        <end position="47"/>
    </location>
</feature>
<evidence type="ECO:0000256" key="2">
    <source>
        <dbReference type="ARBA" id="ARBA00022832"/>
    </source>
</evidence>
<dbReference type="EMBL" id="CAXKWB010013336">
    <property type="protein sequence ID" value="CAL4107360.1"/>
    <property type="molecule type" value="Genomic_DNA"/>
</dbReference>
<evidence type="ECO:0000259" key="6">
    <source>
        <dbReference type="Pfam" id="PF00501"/>
    </source>
</evidence>
<dbReference type="PROSITE" id="PS00455">
    <property type="entry name" value="AMP_BINDING"/>
    <property type="match status" value="1"/>
</dbReference>
<keyword evidence="3" id="KW-0443">Lipid metabolism</keyword>
<feature type="compositionally biased region" description="Basic and acidic residues" evidence="5">
    <location>
        <begin position="146"/>
        <end position="158"/>
    </location>
</feature>
<dbReference type="AlphaFoldDB" id="A0AAV2QYA5"/>
<feature type="region of interest" description="Disordered" evidence="5">
    <location>
        <begin position="57"/>
        <end position="172"/>
    </location>
</feature>
<gene>
    <name evidence="7" type="ORF">MNOR_LOCUS18546</name>
</gene>
<dbReference type="Proteomes" id="UP001497623">
    <property type="component" value="Unassembled WGS sequence"/>
</dbReference>
<sequence length="831" mass="91464">MAPDPRSNSDDPAHVGSIIAGHRISLNVHYDNNEPNNNEHTDKLASDRVTPVELEMVNSGAIPRTATTPPVDTESAASSSSGEDEPDFIREPLPVTDIPGVLETNNYEHDSQKVTHVDEISREEHVELEPESLDSSVPSSSTVSDTRPDTPETARPESPHITTTTQSTSATRTMKQHYTNGPDQIIPSELLKTTEPDGAVKLKIGRGPSAYTPISVPSLLKKAVDQFPNNYALAQKKEKDGPWQYFTYMQYYDQVKTVAKAFIKLGLEPYHGVCILGFNSPEWFFADLGAVFAGGFAAGIYTTNSPEACQHCAANCEAQIWVVEDEKQLAKVLQIKDNLPTTKAIIQWSGKVTTEGVLSWEELIHLGRQQPDTDLEQRLSGIAINQCCTLIYTSGTTGPPKGVMLSHDNITWTTHNFSVEIKTNPGQEVMISYLPLSHIAAQLADIYLIMYSGGLVYFAGADALKGSLGATLKECRPTRFLGVPRVWEKIYEKMMEMGKKTTGVKKSISTWAKGVGTESNLRKERGDFNKPLGYSVANAVVFKKVKLALGLDRCESLFSGAAPIAPEIVKYFHSLYILIVELYGMSETSGPHNVGMNHAFRYGSVGKTINGCHTKLLNPDDEGNGEICMGGRHISMGYLRMQEKTDEAIDDEGWCHSGDVGREDKDGYLFITGRIKELIITAGGENIPPVLIEDSLKENLPCISNCMLIGDKRKFLSILLTFKVEIDLETGWSTNQLTPACVEWCRSVGSSANTIHDVLSGPDAKIMRAIQEGIDNTNKRATSNAQKIAKWTILPKDFSIPGDELGPTMKLKRPVVNKKYAQSIERFYENL</sequence>
<evidence type="ECO:0000256" key="3">
    <source>
        <dbReference type="ARBA" id="ARBA00023098"/>
    </source>
</evidence>
<proteinExistence type="predicted"/>
<comment type="caution">
    <text evidence="7">The sequence shown here is derived from an EMBL/GenBank/DDBJ whole genome shotgun (WGS) entry which is preliminary data.</text>
</comment>
<dbReference type="PANTHER" id="PTHR43272:SF32">
    <property type="entry name" value="AMP-DEPENDENT SYNTHETASE_LIGASE DOMAIN-CONTAINING PROTEIN"/>
    <property type="match status" value="1"/>
</dbReference>
<dbReference type="Pfam" id="PF00501">
    <property type="entry name" value="AMP-binding"/>
    <property type="match status" value="1"/>
</dbReference>
<feature type="compositionally biased region" description="Low complexity" evidence="5">
    <location>
        <begin position="133"/>
        <end position="145"/>
    </location>
</feature>